<evidence type="ECO:0000259" key="1">
    <source>
        <dbReference type="Pfam" id="PF14706"/>
    </source>
</evidence>
<dbReference type="SUPFAM" id="SSF53098">
    <property type="entry name" value="Ribonuclease H-like"/>
    <property type="match status" value="1"/>
</dbReference>
<organism evidence="2 3">
    <name type="scientific">Bradyrhizobium barranii subsp. apii</name>
    <dbReference type="NCBI Taxonomy" id="2819348"/>
    <lineage>
        <taxon>Bacteria</taxon>
        <taxon>Pseudomonadati</taxon>
        <taxon>Pseudomonadota</taxon>
        <taxon>Alphaproteobacteria</taxon>
        <taxon>Hyphomicrobiales</taxon>
        <taxon>Nitrobacteraceae</taxon>
        <taxon>Bradyrhizobium</taxon>
        <taxon>Bradyrhizobium barranii</taxon>
    </lineage>
</organism>
<gene>
    <name evidence="2" type="ORF">HAP41_0000006995</name>
</gene>
<dbReference type="EMBL" id="CP096255">
    <property type="protein sequence ID" value="UPT88779.1"/>
    <property type="molecule type" value="Genomic_DNA"/>
</dbReference>
<reference evidence="2" key="1">
    <citation type="journal article" date="2017" name="Syst. Appl. Microbiol.">
        <title>Soybeans inoculated with root zone soils of Canadian native legumes harbour diverse and novel Bradyrhizobium spp. that possess agricultural potential.</title>
        <authorList>
            <person name="Bromfield E.S.P."/>
            <person name="Cloutier S."/>
            <person name="Tambong J.T."/>
            <person name="Tran Thi T.V."/>
        </authorList>
    </citation>
    <scope>NUCLEOTIDE SEQUENCE</scope>
    <source>
        <strain evidence="2">1S5</strain>
    </source>
</reference>
<dbReference type="Proteomes" id="UP000551709">
    <property type="component" value="Chromosome"/>
</dbReference>
<dbReference type="Gene3D" id="3.90.350.10">
    <property type="entry name" value="Transposase Inhibitor Protein From Tn5, Chain A, domain 1"/>
    <property type="match status" value="1"/>
</dbReference>
<protein>
    <recommendedName>
        <fullName evidence="1">Transposase Tn5-like N-terminal domain-containing protein</fullName>
    </recommendedName>
</protein>
<sequence length="98" mass="10899">MGQSIQLVCQDWANTKAAYRFFSNDRVSEADILTGHFQSTRDRVVAAEGLVLVLHGTTEFSYQREKSEVIGITKSINSGRDKAGIASNSAYEASRRER</sequence>
<dbReference type="Gene3D" id="1.10.246.40">
    <property type="entry name" value="Tn5 transposase, domain 1"/>
    <property type="match status" value="1"/>
</dbReference>
<dbReference type="PANTHER" id="PTHR37319">
    <property type="entry name" value="TRANSPOSASE"/>
    <property type="match status" value="1"/>
</dbReference>
<proteinExistence type="predicted"/>
<dbReference type="PANTHER" id="PTHR37319:SF1">
    <property type="entry name" value="TRANSPOSASE TN5 DIMERISATION DOMAIN-CONTAINING PROTEIN"/>
    <property type="match status" value="1"/>
</dbReference>
<dbReference type="InterPro" id="IPR047768">
    <property type="entry name" value="Tn5p-like"/>
</dbReference>
<dbReference type="InterPro" id="IPR014735">
    <property type="entry name" value="Transposase_Tn5-like_N"/>
</dbReference>
<name>A0A8U0FQJ0_9BRAD</name>
<dbReference type="InterPro" id="IPR038215">
    <property type="entry name" value="TN5-like_N_sf"/>
</dbReference>
<accession>A0A8U0FQJ0</accession>
<feature type="domain" description="Transposase Tn5-like N-terminal" evidence="1">
    <location>
        <begin position="1"/>
        <end position="27"/>
    </location>
</feature>
<dbReference type="Pfam" id="PF14706">
    <property type="entry name" value="Tnp_DNA_bind"/>
    <property type="match status" value="1"/>
</dbReference>
<dbReference type="RefSeq" id="WP_231168567.1">
    <property type="nucleotide sequence ID" value="NZ_CP096251.1"/>
</dbReference>
<dbReference type="InterPro" id="IPR012337">
    <property type="entry name" value="RNaseH-like_sf"/>
</dbReference>
<reference evidence="2" key="2">
    <citation type="submission" date="2022-04" db="EMBL/GenBank/DDBJ databases">
        <authorList>
            <person name="Bromfield E.S.P."/>
            <person name="Cloutier S."/>
        </authorList>
    </citation>
    <scope>NUCLEOTIDE SEQUENCE</scope>
    <source>
        <strain evidence="2">1S5</strain>
    </source>
</reference>
<evidence type="ECO:0000313" key="3">
    <source>
        <dbReference type="Proteomes" id="UP000551709"/>
    </source>
</evidence>
<dbReference type="AlphaFoldDB" id="A0A8U0FQJ0"/>
<evidence type="ECO:0000313" key="2">
    <source>
        <dbReference type="EMBL" id="UPT88779.1"/>
    </source>
</evidence>